<dbReference type="Gene3D" id="1.20.120.1910">
    <property type="entry name" value="Cysteine-tRNA ligase, C-terminal anti-codon recognition domain"/>
    <property type="match status" value="1"/>
</dbReference>
<evidence type="ECO:0000256" key="7">
    <source>
        <dbReference type="ARBA" id="ARBA00022741"/>
    </source>
</evidence>
<evidence type="ECO:0000256" key="11">
    <source>
        <dbReference type="ARBA" id="ARBA00023146"/>
    </source>
</evidence>
<evidence type="ECO:0000256" key="10">
    <source>
        <dbReference type="ARBA" id="ARBA00022917"/>
    </source>
</evidence>
<dbReference type="InterPro" id="IPR015803">
    <property type="entry name" value="Cys-tRNA-ligase"/>
</dbReference>
<dbReference type="HAMAP" id="MF_00041">
    <property type="entry name" value="Cys_tRNA_synth"/>
    <property type="match status" value="1"/>
</dbReference>
<dbReference type="NCBIfam" id="TIGR00435">
    <property type="entry name" value="cysS"/>
    <property type="match status" value="1"/>
</dbReference>
<gene>
    <name evidence="12 14" type="primary">cysS</name>
    <name evidence="14" type="ORF">GCM10009038_05270</name>
</gene>
<dbReference type="GO" id="GO:0016874">
    <property type="term" value="F:ligase activity"/>
    <property type="evidence" value="ECO:0007669"/>
    <property type="project" value="UniProtKB-KW"/>
</dbReference>
<feature type="binding site" evidence="12">
    <location>
        <position position="270"/>
    </location>
    <ligand>
        <name>ATP</name>
        <dbReference type="ChEBI" id="CHEBI:30616"/>
    </ligand>
</feature>
<feature type="binding site" evidence="12">
    <location>
        <position position="29"/>
    </location>
    <ligand>
        <name>Zn(2+)</name>
        <dbReference type="ChEBI" id="CHEBI:29105"/>
    </ligand>
</feature>
<dbReference type="Proteomes" id="UP000646745">
    <property type="component" value="Unassembled WGS sequence"/>
</dbReference>
<dbReference type="Gene3D" id="3.40.50.620">
    <property type="entry name" value="HUPs"/>
    <property type="match status" value="1"/>
</dbReference>
<comment type="subunit">
    <text evidence="3 12">Monomer.</text>
</comment>
<evidence type="ECO:0000256" key="2">
    <source>
        <dbReference type="ARBA" id="ARBA00005594"/>
    </source>
</evidence>
<keyword evidence="8 12" id="KW-0862">Zinc</keyword>
<dbReference type="InterPro" id="IPR024909">
    <property type="entry name" value="Cys-tRNA/MSH_ligase"/>
</dbReference>
<evidence type="ECO:0000256" key="12">
    <source>
        <dbReference type="HAMAP-Rule" id="MF_00041"/>
    </source>
</evidence>
<dbReference type="PRINTS" id="PR00983">
    <property type="entry name" value="TRNASYNTHCYS"/>
</dbReference>
<dbReference type="Pfam" id="PF09190">
    <property type="entry name" value="DALR_2"/>
    <property type="match status" value="1"/>
</dbReference>
<dbReference type="InterPro" id="IPR009080">
    <property type="entry name" value="tRNAsynth_Ia_anticodon-bd"/>
</dbReference>
<evidence type="ECO:0000256" key="4">
    <source>
        <dbReference type="ARBA" id="ARBA00022490"/>
    </source>
</evidence>
<keyword evidence="4 12" id="KW-0963">Cytoplasm</keyword>
<dbReference type="InterPro" id="IPR032678">
    <property type="entry name" value="tRNA-synt_1_cat_dom"/>
</dbReference>
<dbReference type="PANTHER" id="PTHR10890">
    <property type="entry name" value="CYSTEINYL-TRNA SYNTHETASE"/>
    <property type="match status" value="1"/>
</dbReference>
<dbReference type="RefSeq" id="WP_189443018.1">
    <property type="nucleotide sequence ID" value="NZ_BMZI01000001.1"/>
</dbReference>
<evidence type="ECO:0000256" key="8">
    <source>
        <dbReference type="ARBA" id="ARBA00022833"/>
    </source>
</evidence>
<organism evidence="14 15">
    <name type="scientific">Salinicola rhizosphaerae</name>
    <dbReference type="NCBI Taxonomy" id="1443141"/>
    <lineage>
        <taxon>Bacteria</taxon>
        <taxon>Pseudomonadati</taxon>
        <taxon>Pseudomonadota</taxon>
        <taxon>Gammaproteobacteria</taxon>
        <taxon>Oceanospirillales</taxon>
        <taxon>Halomonadaceae</taxon>
        <taxon>Salinicola</taxon>
    </lineage>
</organism>
<evidence type="ECO:0000256" key="6">
    <source>
        <dbReference type="ARBA" id="ARBA00022723"/>
    </source>
</evidence>
<dbReference type="CDD" id="cd07963">
    <property type="entry name" value="Anticodon_Ia_Cys"/>
    <property type="match status" value="1"/>
</dbReference>
<keyword evidence="11 12" id="KW-0030">Aminoacyl-tRNA synthetase</keyword>
<sequence length="470" mass="52550">MALDIYNTLTRRKEPLQPIEPGKVRMYVCGMTVYDYCHLGHARVMVAFDVITRWLRQTGLDVTYVRNITDIDDKILKRADENGESITSLTERMIDAMHEDEARLGVLPPDAEPRATAHVDDILAMIERLIDNGYAYAADNGDVYYRVRRFADYGKLNNRNLDDMRAGARVDVDAHKEDPLDFVLWKAAKPGEASWSSPWGEGRPGWHIECSAMSTCCLGDTFDIHGGGPDLTFPHHENEIAQSEAATGKPYVNVWMHAGAVRVNQEQMSKSVGNFFTIREVLEAHDAEVVRFLMMASHYRSPINYAADSLEDARRSLERFYHALDGVTFTNGEHDAIEVDGTYAERFAAAMNDDFNTPEALAVLYDLVREINRLRDSDGVRASALAVELKRLAAVLGLLEREPAAFLKAGADSLPLAAAEIEARIEARAEAKRQRDFGEADRIRDELAALGIVLKDSRDGTRWSFEAPAG</sequence>
<evidence type="ECO:0000256" key="9">
    <source>
        <dbReference type="ARBA" id="ARBA00022840"/>
    </source>
</evidence>
<dbReference type="CDD" id="cd00672">
    <property type="entry name" value="CysRS_core"/>
    <property type="match status" value="1"/>
</dbReference>
<comment type="caution">
    <text evidence="12">Lacks conserved residue(s) required for the propagation of feature annotation.</text>
</comment>
<evidence type="ECO:0000313" key="14">
    <source>
        <dbReference type="EMBL" id="GHB10443.1"/>
    </source>
</evidence>
<proteinExistence type="inferred from homology"/>
<evidence type="ECO:0000256" key="1">
    <source>
        <dbReference type="ARBA" id="ARBA00004496"/>
    </source>
</evidence>
<feature type="binding site" evidence="12">
    <location>
        <position position="239"/>
    </location>
    <ligand>
        <name>Zn(2+)</name>
        <dbReference type="ChEBI" id="CHEBI:29105"/>
    </ligand>
</feature>
<keyword evidence="9 12" id="KW-0067">ATP-binding</keyword>
<dbReference type="InterPro" id="IPR014729">
    <property type="entry name" value="Rossmann-like_a/b/a_fold"/>
</dbReference>
<dbReference type="Pfam" id="PF23493">
    <property type="entry name" value="CysS_C"/>
    <property type="match status" value="1"/>
</dbReference>
<comment type="subcellular location">
    <subcellularLocation>
        <location evidence="1 12">Cytoplasm</location>
    </subcellularLocation>
</comment>
<reference evidence="15" key="1">
    <citation type="journal article" date="2019" name="Int. J. Syst. Evol. Microbiol.">
        <title>The Global Catalogue of Microorganisms (GCM) 10K type strain sequencing project: providing services to taxonomists for standard genome sequencing and annotation.</title>
        <authorList>
            <consortium name="The Broad Institute Genomics Platform"/>
            <consortium name="The Broad Institute Genome Sequencing Center for Infectious Disease"/>
            <person name="Wu L."/>
            <person name="Ma J."/>
        </authorList>
    </citation>
    <scope>NUCLEOTIDE SEQUENCE [LARGE SCALE GENOMIC DNA]</scope>
    <source>
        <strain evidence="15">KCTC 32998</strain>
    </source>
</reference>
<comment type="caution">
    <text evidence="14">The sequence shown here is derived from an EMBL/GenBank/DDBJ whole genome shotgun (WGS) entry which is preliminary data.</text>
</comment>
<feature type="binding site" evidence="12">
    <location>
        <position position="235"/>
    </location>
    <ligand>
        <name>Zn(2+)</name>
        <dbReference type="ChEBI" id="CHEBI:29105"/>
    </ligand>
</feature>
<keyword evidence="6 12" id="KW-0479">Metal-binding</keyword>
<accession>A0ABQ3DSC6</accession>
<keyword evidence="7 12" id="KW-0547">Nucleotide-binding</keyword>
<dbReference type="PANTHER" id="PTHR10890:SF3">
    <property type="entry name" value="CYSTEINE--TRNA LIGASE, CYTOPLASMIC"/>
    <property type="match status" value="1"/>
</dbReference>
<evidence type="ECO:0000256" key="5">
    <source>
        <dbReference type="ARBA" id="ARBA00022598"/>
    </source>
</evidence>
<feature type="short sequence motif" description="'HIGH' region" evidence="12">
    <location>
        <begin position="31"/>
        <end position="41"/>
    </location>
</feature>
<dbReference type="EC" id="6.1.1.16" evidence="12"/>
<protein>
    <recommendedName>
        <fullName evidence="12">Cysteine--tRNA ligase</fullName>
        <ecNumber evidence="12">6.1.1.16</ecNumber>
    </recommendedName>
    <alternativeName>
        <fullName evidence="12">Cysteinyl-tRNA synthetase</fullName>
        <shortName evidence="12">CysRS</shortName>
    </alternativeName>
</protein>
<dbReference type="InterPro" id="IPR015273">
    <property type="entry name" value="Cys-tRNA-synt_Ia_DALR"/>
</dbReference>
<evidence type="ECO:0000313" key="15">
    <source>
        <dbReference type="Proteomes" id="UP000646745"/>
    </source>
</evidence>
<dbReference type="SUPFAM" id="SSF47323">
    <property type="entry name" value="Anticodon-binding domain of a subclass of class I aminoacyl-tRNA synthetases"/>
    <property type="match status" value="1"/>
</dbReference>
<dbReference type="SMART" id="SM00840">
    <property type="entry name" value="DALR_2"/>
    <property type="match status" value="1"/>
</dbReference>
<evidence type="ECO:0000256" key="3">
    <source>
        <dbReference type="ARBA" id="ARBA00011245"/>
    </source>
</evidence>
<comment type="cofactor">
    <cofactor evidence="12">
        <name>Zn(2+)</name>
        <dbReference type="ChEBI" id="CHEBI:29105"/>
    </cofactor>
    <text evidence="12">Binds 1 zinc ion per subunit.</text>
</comment>
<dbReference type="EMBL" id="BMZI01000001">
    <property type="protein sequence ID" value="GHB10443.1"/>
    <property type="molecule type" value="Genomic_DNA"/>
</dbReference>
<dbReference type="InterPro" id="IPR056411">
    <property type="entry name" value="CysS_C"/>
</dbReference>
<dbReference type="SUPFAM" id="SSF52374">
    <property type="entry name" value="Nucleotidylyl transferase"/>
    <property type="match status" value="1"/>
</dbReference>
<feature type="binding site" evidence="12">
    <location>
        <position position="210"/>
    </location>
    <ligand>
        <name>Zn(2+)</name>
        <dbReference type="ChEBI" id="CHEBI:29105"/>
    </ligand>
</feature>
<evidence type="ECO:0000259" key="13">
    <source>
        <dbReference type="SMART" id="SM00840"/>
    </source>
</evidence>
<keyword evidence="15" id="KW-1185">Reference proteome</keyword>
<keyword evidence="10 12" id="KW-0648">Protein biosynthesis</keyword>
<dbReference type="Pfam" id="PF01406">
    <property type="entry name" value="tRNA-synt_1e"/>
    <property type="match status" value="1"/>
</dbReference>
<feature type="domain" description="Cysteinyl-tRNA synthetase class Ia DALR" evidence="13">
    <location>
        <begin position="346"/>
        <end position="407"/>
    </location>
</feature>
<comment type="similarity">
    <text evidence="2 12">Belongs to the class-I aminoacyl-tRNA synthetase family.</text>
</comment>
<keyword evidence="5 12" id="KW-0436">Ligase</keyword>
<name>A0ABQ3DSC6_9GAMM</name>
<comment type="catalytic activity">
    <reaction evidence="12">
        <text>tRNA(Cys) + L-cysteine + ATP = L-cysteinyl-tRNA(Cys) + AMP + diphosphate</text>
        <dbReference type="Rhea" id="RHEA:17773"/>
        <dbReference type="Rhea" id="RHEA-COMP:9661"/>
        <dbReference type="Rhea" id="RHEA-COMP:9679"/>
        <dbReference type="ChEBI" id="CHEBI:30616"/>
        <dbReference type="ChEBI" id="CHEBI:33019"/>
        <dbReference type="ChEBI" id="CHEBI:35235"/>
        <dbReference type="ChEBI" id="CHEBI:78442"/>
        <dbReference type="ChEBI" id="CHEBI:78517"/>
        <dbReference type="ChEBI" id="CHEBI:456215"/>
        <dbReference type="EC" id="6.1.1.16"/>
    </reaction>
</comment>